<name>A0ABX1AT38_9ACTN</name>
<evidence type="ECO:0000313" key="2">
    <source>
        <dbReference type="Proteomes" id="UP000746503"/>
    </source>
</evidence>
<dbReference type="RefSeq" id="WP_167933926.1">
    <property type="nucleotide sequence ID" value="NZ_JAAVJB010000108.1"/>
</dbReference>
<accession>A0ABX1AT38</accession>
<dbReference type="EMBL" id="JAAVJB010000108">
    <property type="protein sequence ID" value="NJP67400.1"/>
    <property type="molecule type" value="Genomic_DNA"/>
</dbReference>
<organism evidence="1 2">
    <name type="scientific">Streptomyces spiramenti</name>
    <dbReference type="NCBI Taxonomy" id="2720606"/>
    <lineage>
        <taxon>Bacteria</taxon>
        <taxon>Bacillati</taxon>
        <taxon>Actinomycetota</taxon>
        <taxon>Actinomycetes</taxon>
        <taxon>Kitasatosporales</taxon>
        <taxon>Streptomycetaceae</taxon>
        <taxon>Streptomyces</taxon>
    </lineage>
</organism>
<dbReference type="Proteomes" id="UP000746503">
    <property type="component" value="Unassembled WGS sequence"/>
</dbReference>
<protein>
    <submittedName>
        <fullName evidence="1">Uncharacterized protein</fullName>
    </submittedName>
</protein>
<evidence type="ECO:0000313" key="1">
    <source>
        <dbReference type="EMBL" id="NJP67400.1"/>
    </source>
</evidence>
<proteinExistence type="predicted"/>
<gene>
    <name evidence="1" type="ORF">HCJ92_14090</name>
</gene>
<sequence length="48" mass="5340">MRRLVDSVPTGPSGDPYAGQWFVIVAALDRGQTVTETLVDPPQRRWSL</sequence>
<comment type="caution">
    <text evidence="1">The sequence shown here is derived from an EMBL/GenBank/DDBJ whole genome shotgun (WGS) entry which is preliminary data.</text>
</comment>
<keyword evidence="2" id="KW-1185">Reference proteome</keyword>
<reference evidence="1 2" key="1">
    <citation type="submission" date="2020-03" db="EMBL/GenBank/DDBJ databases">
        <title>Draft genome of Streptomyces sp. ventii, isolated from the Axial Seamount in the Pacific Ocean, and resequencing of the two type strains Streptomyces lonarensis strain NCL 716 and Streptomyces bohaiensis strain 11A07.</title>
        <authorList>
            <person name="Loughran R.M."/>
            <person name="Pfannmuller K.M."/>
            <person name="Wasson B.J."/>
            <person name="Deadmond M.C."/>
            <person name="Paddock B.E."/>
            <person name="Koyack M.J."/>
            <person name="Gallegos D.A."/>
            <person name="Mitchell E.A."/>
            <person name="Ushijima B."/>
            <person name="Saw J.H."/>
            <person name="Mcphail K.L."/>
            <person name="Videau P."/>
        </authorList>
    </citation>
    <scope>NUCLEOTIDE SEQUENCE [LARGE SCALE GENOMIC DNA]</scope>
    <source>
        <strain evidence="2">5675061</strain>
    </source>
</reference>